<accession>H1VEM6</accession>
<evidence type="ECO:0000313" key="3">
    <source>
        <dbReference type="Proteomes" id="UP000007174"/>
    </source>
</evidence>
<proteinExistence type="predicted"/>
<dbReference type="AlphaFoldDB" id="H1VEM6"/>
<protein>
    <submittedName>
        <fullName evidence="2">Uncharacterized protein</fullName>
    </submittedName>
</protein>
<gene>
    <name evidence="2" type="ORF">CH063_09709</name>
</gene>
<evidence type="ECO:0000313" key="2">
    <source>
        <dbReference type="EMBL" id="CCF38679.1"/>
    </source>
</evidence>
<evidence type="ECO:0000256" key="1">
    <source>
        <dbReference type="SAM" id="MobiDB-lite"/>
    </source>
</evidence>
<dbReference type="HOGENOM" id="CLU_2527342_0_0_1"/>
<dbReference type="EMBL" id="CACQ02003098">
    <property type="protein sequence ID" value="CCF38679.1"/>
    <property type="molecule type" value="Genomic_DNA"/>
</dbReference>
<reference evidence="3" key="1">
    <citation type="journal article" date="2012" name="Nat. Genet.">
        <title>Lifestyle transitions in plant pathogenic Colletotrichum fungi deciphered by genome and transcriptome analyses.</title>
        <authorList>
            <person name="O'Connell R.J."/>
            <person name="Thon M.R."/>
            <person name="Hacquard S."/>
            <person name="Amyotte S.G."/>
            <person name="Kleemann J."/>
            <person name="Torres M.F."/>
            <person name="Damm U."/>
            <person name="Buiate E.A."/>
            <person name="Epstein L."/>
            <person name="Alkan N."/>
            <person name="Altmueller J."/>
            <person name="Alvarado-Balderrama L."/>
            <person name="Bauser C.A."/>
            <person name="Becker C."/>
            <person name="Birren B.W."/>
            <person name="Chen Z."/>
            <person name="Choi J."/>
            <person name="Crouch J.A."/>
            <person name="Duvick J.P."/>
            <person name="Farman M.A."/>
            <person name="Gan P."/>
            <person name="Heiman D."/>
            <person name="Henrissat B."/>
            <person name="Howard R.J."/>
            <person name="Kabbage M."/>
            <person name="Koch C."/>
            <person name="Kracher B."/>
            <person name="Kubo Y."/>
            <person name="Law A.D."/>
            <person name="Lebrun M.-H."/>
            <person name="Lee Y.-H."/>
            <person name="Miyara I."/>
            <person name="Moore N."/>
            <person name="Neumann U."/>
            <person name="Nordstroem K."/>
            <person name="Panaccione D.G."/>
            <person name="Panstruga R."/>
            <person name="Place M."/>
            <person name="Proctor R.H."/>
            <person name="Prusky D."/>
            <person name="Rech G."/>
            <person name="Reinhardt R."/>
            <person name="Rollins J.A."/>
            <person name="Rounsley S."/>
            <person name="Schardl C.L."/>
            <person name="Schwartz D.C."/>
            <person name="Shenoy N."/>
            <person name="Shirasu K."/>
            <person name="Sikhakolli U.R."/>
            <person name="Stueber K."/>
            <person name="Sukno S.A."/>
            <person name="Sweigard J.A."/>
            <person name="Takano Y."/>
            <person name="Takahara H."/>
            <person name="Trail F."/>
            <person name="van der Does H.C."/>
            <person name="Voll L.M."/>
            <person name="Will I."/>
            <person name="Young S."/>
            <person name="Zeng Q."/>
            <person name="Zhang J."/>
            <person name="Zhou S."/>
            <person name="Dickman M.B."/>
            <person name="Schulze-Lefert P."/>
            <person name="Ver Loren van Themaat E."/>
            <person name="Ma L.-J."/>
            <person name="Vaillancourt L.J."/>
        </authorList>
    </citation>
    <scope>NUCLEOTIDE SEQUENCE [LARGE SCALE GENOMIC DNA]</scope>
    <source>
        <strain evidence="3">IMI 349063</strain>
    </source>
</reference>
<organism evidence="2 3">
    <name type="scientific">Colletotrichum higginsianum (strain IMI 349063)</name>
    <name type="common">Crucifer anthracnose fungus</name>
    <dbReference type="NCBI Taxonomy" id="759273"/>
    <lineage>
        <taxon>Eukaryota</taxon>
        <taxon>Fungi</taxon>
        <taxon>Dikarya</taxon>
        <taxon>Ascomycota</taxon>
        <taxon>Pezizomycotina</taxon>
        <taxon>Sordariomycetes</taxon>
        <taxon>Hypocreomycetidae</taxon>
        <taxon>Glomerellales</taxon>
        <taxon>Glomerellaceae</taxon>
        <taxon>Colletotrichum</taxon>
        <taxon>Colletotrichum destructivum species complex</taxon>
    </lineage>
</organism>
<dbReference type="Proteomes" id="UP000007174">
    <property type="component" value="Unassembled WGS sequence"/>
</dbReference>
<name>H1VEM6_COLHI</name>
<feature type="compositionally biased region" description="Polar residues" evidence="1">
    <location>
        <begin position="24"/>
        <end position="34"/>
    </location>
</feature>
<feature type="region of interest" description="Disordered" evidence="1">
    <location>
        <begin position="1"/>
        <end position="55"/>
    </location>
</feature>
<sequence length="84" mass="9239">MRQSKCLGAKDGIQNFPYQRHASRSSATETQRLTNAKKESSPRASPRGTVSLEGPRRSAGWALNMSVQDVVSLLLANPKTWGRL</sequence>